<protein>
    <submittedName>
        <fullName evidence="3">Uncharacterized protein</fullName>
    </submittedName>
</protein>
<dbReference type="Proteomes" id="UP001164390">
    <property type="component" value="Chromosome"/>
</dbReference>
<dbReference type="KEGG" id="sgrg:L0C25_04380"/>
<dbReference type="RefSeq" id="WP_271635212.1">
    <property type="nucleotide sequence ID" value="NZ_CP094970.1"/>
</dbReference>
<feature type="chain" id="PRO_5041200011" evidence="2">
    <location>
        <begin position="26"/>
        <end position="262"/>
    </location>
</feature>
<feature type="compositionally biased region" description="Low complexity" evidence="1">
    <location>
        <begin position="62"/>
        <end position="74"/>
    </location>
</feature>
<evidence type="ECO:0000313" key="3">
    <source>
        <dbReference type="EMBL" id="UYM06322.1"/>
    </source>
</evidence>
<proteinExistence type="predicted"/>
<keyword evidence="2" id="KW-0732">Signal</keyword>
<gene>
    <name evidence="3" type="ORF">L0C25_04380</name>
</gene>
<keyword evidence="4" id="KW-1185">Reference proteome</keyword>
<feature type="signal peptide" evidence="2">
    <location>
        <begin position="1"/>
        <end position="25"/>
    </location>
</feature>
<accession>A0AA46TJ72</accession>
<evidence type="ECO:0000313" key="4">
    <source>
        <dbReference type="Proteomes" id="UP001164390"/>
    </source>
</evidence>
<reference evidence="3" key="1">
    <citation type="submission" date="2022-01" db="EMBL/GenBank/DDBJ databases">
        <title>Nocardioidaceae gen. sp. A5X3R13.</title>
        <authorList>
            <person name="Lopez Marin M.A."/>
            <person name="Uhlik O."/>
        </authorList>
    </citation>
    <scope>NUCLEOTIDE SEQUENCE</scope>
    <source>
        <strain evidence="3">A5X3R13</strain>
    </source>
</reference>
<evidence type="ECO:0000256" key="2">
    <source>
        <dbReference type="SAM" id="SignalP"/>
    </source>
</evidence>
<organism evidence="3 4">
    <name type="scientific">Solicola gregarius</name>
    <dbReference type="NCBI Taxonomy" id="2908642"/>
    <lineage>
        <taxon>Bacteria</taxon>
        <taxon>Bacillati</taxon>
        <taxon>Actinomycetota</taxon>
        <taxon>Actinomycetes</taxon>
        <taxon>Propionibacteriales</taxon>
        <taxon>Nocardioidaceae</taxon>
        <taxon>Solicola</taxon>
    </lineage>
</organism>
<dbReference type="AlphaFoldDB" id="A0AA46TJ72"/>
<name>A0AA46TJ72_9ACTN</name>
<feature type="region of interest" description="Disordered" evidence="1">
    <location>
        <begin position="34"/>
        <end position="79"/>
    </location>
</feature>
<dbReference type="EMBL" id="CP094970">
    <property type="protein sequence ID" value="UYM06322.1"/>
    <property type="molecule type" value="Genomic_DNA"/>
</dbReference>
<evidence type="ECO:0000256" key="1">
    <source>
        <dbReference type="SAM" id="MobiDB-lite"/>
    </source>
</evidence>
<sequence>MASNEERKRCIVRRLIATAVTTVCAVSLGGAAVGEEHVGTDGPSIDVEIESNPVDGSDDGSTDTTGDADTGTTGPTIPDCVVENMPGVGCGGIDPNQEPDGGPELPPVNPADLGESVLDTMYLPSPKVSISPGPPNPTYVNLWTWFWIPESQWVPKSKSVTLRGTTVTVTVKPETATWDSGEGTTTCAGPGEQWVEGSPEESSCGHRYESTGSMNVSASIGWHATWTCSGICIADGGDLGVLEADAGSAQLEVRQRQSMVID</sequence>